<dbReference type="InterPro" id="IPR036614">
    <property type="entry name" value="RusA-like_sf"/>
</dbReference>
<dbReference type="PATRIC" id="fig|1423803.3.peg.1198"/>
<dbReference type="GO" id="GO:0006310">
    <property type="term" value="P:DNA recombination"/>
    <property type="evidence" value="ECO:0007669"/>
    <property type="project" value="InterPro"/>
</dbReference>
<protein>
    <submittedName>
        <fullName evidence="1">Holliday junction resolvase</fullName>
    </submittedName>
</protein>
<name>A0A0R2DBP9_9LACO</name>
<dbReference type="GO" id="GO:0006281">
    <property type="term" value="P:DNA repair"/>
    <property type="evidence" value="ECO:0007669"/>
    <property type="project" value="InterPro"/>
</dbReference>
<dbReference type="Proteomes" id="UP000051589">
    <property type="component" value="Unassembled WGS sequence"/>
</dbReference>
<keyword evidence="2" id="KW-1185">Reference proteome</keyword>
<dbReference type="SUPFAM" id="SSF103084">
    <property type="entry name" value="Holliday junction resolvase RusA"/>
    <property type="match status" value="1"/>
</dbReference>
<sequence length="175" mass="19709">MPINTGGISFNESMASAKKGIKEMLLPKGLRARPLDRIPPITIVVNGDPVPAGRPRFTRTGHAYDPKKSHVYKRMVTQEAKLQYKGPMLEHKALRVEIKVYRPIQTSISKLKHKRRAEGLERPIVKPDTSNYLKLIEDALTGIVWEDDNLITDVSCSKYYSDDPRIEVTVTEAGV</sequence>
<accession>A0A0R2DBP9</accession>
<evidence type="ECO:0000313" key="2">
    <source>
        <dbReference type="Proteomes" id="UP000051589"/>
    </source>
</evidence>
<dbReference type="EMBL" id="AYZH01000028">
    <property type="protein sequence ID" value="KRN01266.1"/>
    <property type="molecule type" value="Genomic_DNA"/>
</dbReference>
<comment type="caution">
    <text evidence="1">The sequence shown here is derived from an EMBL/GenBank/DDBJ whole genome shotgun (WGS) entry which is preliminary data.</text>
</comment>
<dbReference type="Gene3D" id="3.30.1330.70">
    <property type="entry name" value="Holliday junction resolvase RusA"/>
    <property type="match status" value="1"/>
</dbReference>
<dbReference type="Pfam" id="PF05866">
    <property type="entry name" value="RusA"/>
    <property type="match status" value="1"/>
</dbReference>
<dbReference type="InterPro" id="IPR008822">
    <property type="entry name" value="Endonuclease_RusA-like"/>
</dbReference>
<proteinExistence type="predicted"/>
<reference evidence="1 2" key="1">
    <citation type="journal article" date="2015" name="Genome Announc.">
        <title>Expanding the biotechnology potential of lactobacilli through comparative genomics of 213 strains and associated genera.</title>
        <authorList>
            <person name="Sun Z."/>
            <person name="Harris H.M."/>
            <person name="McCann A."/>
            <person name="Guo C."/>
            <person name="Argimon S."/>
            <person name="Zhang W."/>
            <person name="Yang X."/>
            <person name="Jeffery I.B."/>
            <person name="Cooney J.C."/>
            <person name="Kagawa T.F."/>
            <person name="Liu W."/>
            <person name="Song Y."/>
            <person name="Salvetti E."/>
            <person name="Wrobel A."/>
            <person name="Rasinkangas P."/>
            <person name="Parkhill J."/>
            <person name="Rea M.C."/>
            <person name="O'Sullivan O."/>
            <person name="Ritari J."/>
            <person name="Douillard F.P."/>
            <person name="Paul Ross R."/>
            <person name="Yang R."/>
            <person name="Briner A.E."/>
            <person name="Felis G.E."/>
            <person name="de Vos W.M."/>
            <person name="Barrangou R."/>
            <person name="Klaenhammer T.R."/>
            <person name="Caufield P.W."/>
            <person name="Cui Y."/>
            <person name="Zhang H."/>
            <person name="O'Toole P.W."/>
        </authorList>
    </citation>
    <scope>NUCLEOTIDE SEQUENCE [LARGE SCALE GENOMIC DNA]</scope>
    <source>
        <strain evidence="1 2">DSM 21775</strain>
    </source>
</reference>
<dbReference type="GO" id="GO:0000287">
    <property type="term" value="F:magnesium ion binding"/>
    <property type="evidence" value="ECO:0007669"/>
    <property type="project" value="InterPro"/>
</dbReference>
<dbReference type="RefSeq" id="WP_235808337.1">
    <property type="nucleotide sequence ID" value="NZ_AYZH01000028.1"/>
</dbReference>
<evidence type="ECO:0000313" key="1">
    <source>
        <dbReference type="EMBL" id="KRN01266.1"/>
    </source>
</evidence>
<dbReference type="AlphaFoldDB" id="A0A0R2DBP9"/>
<dbReference type="STRING" id="1423803.FD13_GL001176"/>
<gene>
    <name evidence="1" type="ORF">FD13_GL001176</name>
</gene>
<organism evidence="1 2">
    <name type="scientific">Levilactobacillus senmaizukei DSM 21775 = NBRC 103853</name>
    <dbReference type="NCBI Taxonomy" id="1423803"/>
    <lineage>
        <taxon>Bacteria</taxon>
        <taxon>Bacillati</taxon>
        <taxon>Bacillota</taxon>
        <taxon>Bacilli</taxon>
        <taxon>Lactobacillales</taxon>
        <taxon>Lactobacillaceae</taxon>
        <taxon>Levilactobacillus</taxon>
    </lineage>
</organism>